<gene>
    <name evidence="8" type="primary">LOC104604975</name>
</gene>
<evidence type="ECO:0000256" key="2">
    <source>
        <dbReference type="ARBA" id="ARBA00023125"/>
    </source>
</evidence>
<dbReference type="OrthoDB" id="1919336at2759"/>
<dbReference type="PROSITE" id="PS50118">
    <property type="entry name" value="HMG_BOX_2"/>
    <property type="match status" value="1"/>
</dbReference>
<dbReference type="InParanoid" id="A0A1U8ANV9"/>
<dbReference type="InterPro" id="IPR036910">
    <property type="entry name" value="HMG_box_dom_sf"/>
</dbReference>
<dbReference type="PANTHER" id="PTHR46261">
    <property type="entry name" value="HIGH MOBILITY GROUP B PROTEIN 4-RELATED"/>
    <property type="match status" value="1"/>
</dbReference>
<comment type="subcellular location">
    <subcellularLocation>
        <location evidence="1">Nucleus</location>
    </subcellularLocation>
</comment>
<feature type="compositionally biased region" description="Basic and acidic residues" evidence="5">
    <location>
        <begin position="28"/>
        <end position="40"/>
    </location>
</feature>
<dbReference type="GO" id="GO:0005634">
    <property type="term" value="C:nucleus"/>
    <property type="evidence" value="ECO:0007669"/>
    <property type="project" value="UniProtKB-SubCell"/>
</dbReference>
<feature type="DNA-binding region" description="HMG box" evidence="4">
    <location>
        <begin position="41"/>
        <end position="110"/>
    </location>
</feature>
<evidence type="ECO:0000256" key="4">
    <source>
        <dbReference type="PROSITE-ProRule" id="PRU00267"/>
    </source>
</evidence>
<protein>
    <submittedName>
        <fullName evidence="8">High mobility group B protein 3-like</fullName>
    </submittedName>
</protein>
<dbReference type="RefSeq" id="XP_010267869.1">
    <property type="nucleotide sequence ID" value="XM_010269567.1"/>
</dbReference>
<dbReference type="InterPro" id="IPR031061">
    <property type="entry name" value="HMGB_plant"/>
</dbReference>
<dbReference type="SUPFAM" id="SSF47095">
    <property type="entry name" value="HMG-box"/>
    <property type="match status" value="1"/>
</dbReference>
<dbReference type="STRING" id="4432.A0A1U8ANV9"/>
<evidence type="ECO:0000259" key="6">
    <source>
        <dbReference type="PROSITE" id="PS50118"/>
    </source>
</evidence>
<dbReference type="Pfam" id="PF00505">
    <property type="entry name" value="HMG_box"/>
    <property type="match status" value="1"/>
</dbReference>
<dbReference type="InterPro" id="IPR009071">
    <property type="entry name" value="HMG_box_dom"/>
</dbReference>
<feature type="domain" description="HMG box" evidence="6">
    <location>
        <begin position="41"/>
        <end position="110"/>
    </location>
</feature>
<dbReference type="eggNOG" id="KOG0381">
    <property type="taxonomic scope" value="Eukaryota"/>
</dbReference>
<dbReference type="OMA" id="ASACEIH"/>
<feature type="region of interest" description="Disordered" evidence="5">
    <location>
        <begin position="114"/>
        <end position="134"/>
    </location>
</feature>
<feature type="region of interest" description="Disordered" evidence="5">
    <location>
        <begin position="1"/>
        <end position="43"/>
    </location>
</feature>
<dbReference type="Proteomes" id="UP000189703">
    <property type="component" value="Unplaced"/>
</dbReference>
<dbReference type="SMART" id="SM00398">
    <property type="entry name" value="HMG"/>
    <property type="match status" value="1"/>
</dbReference>
<evidence type="ECO:0000313" key="8">
    <source>
        <dbReference type="RefSeq" id="XP_010267869.1"/>
    </source>
</evidence>
<evidence type="ECO:0000256" key="5">
    <source>
        <dbReference type="SAM" id="MobiDB-lite"/>
    </source>
</evidence>
<name>A0A1U8ANV9_NELNU</name>
<accession>A0A1U8ANV9</accession>
<keyword evidence="3 4" id="KW-0539">Nucleus</keyword>
<evidence type="ECO:0000256" key="3">
    <source>
        <dbReference type="ARBA" id="ARBA00023242"/>
    </source>
</evidence>
<reference evidence="8" key="1">
    <citation type="submission" date="2025-08" db="UniProtKB">
        <authorList>
            <consortium name="RefSeq"/>
        </authorList>
    </citation>
    <scope>IDENTIFICATION</scope>
</reference>
<dbReference type="Gene3D" id="1.10.30.10">
    <property type="entry name" value="High mobility group box domain"/>
    <property type="match status" value="1"/>
</dbReference>
<dbReference type="AlphaFoldDB" id="A0A1U8ANV9"/>
<keyword evidence="7" id="KW-1185">Reference proteome</keyword>
<dbReference type="GO" id="GO:0003677">
    <property type="term" value="F:DNA binding"/>
    <property type="evidence" value="ECO:0007669"/>
    <property type="project" value="UniProtKB-UniRule"/>
</dbReference>
<dbReference type="PANTHER" id="PTHR46261:SF32">
    <property type="entry name" value="HIGH MOBILITY GROUP B PROTEIN 3-LIKE"/>
    <property type="match status" value="1"/>
</dbReference>
<dbReference type="KEGG" id="nnu:104604975"/>
<sequence>MTTSIANKKPDAEMLNLKNRKTSGNATVKKEKSSKKDTGAPKRPAGAFFIFMEEFRKAYKENFPDNKSISAVGKAGGEKWKSMSDSEKAPYVEKAAKRKADYGKAMEEFKNKLKGIDVKDDESDKSTSEVHDDEFATLQVAVDKRGSGTN</sequence>
<dbReference type="GeneID" id="104604975"/>
<evidence type="ECO:0000256" key="1">
    <source>
        <dbReference type="ARBA" id="ARBA00004123"/>
    </source>
</evidence>
<keyword evidence="2 4" id="KW-0238">DNA-binding</keyword>
<organism evidence="7 8">
    <name type="scientific">Nelumbo nucifera</name>
    <name type="common">Sacred lotus</name>
    <dbReference type="NCBI Taxonomy" id="4432"/>
    <lineage>
        <taxon>Eukaryota</taxon>
        <taxon>Viridiplantae</taxon>
        <taxon>Streptophyta</taxon>
        <taxon>Embryophyta</taxon>
        <taxon>Tracheophyta</taxon>
        <taxon>Spermatophyta</taxon>
        <taxon>Magnoliopsida</taxon>
        <taxon>Proteales</taxon>
        <taxon>Nelumbonaceae</taxon>
        <taxon>Nelumbo</taxon>
    </lineage>
</organism>
<dbReference type="CDD" id="cd22005">
    <property type="entry name" value="HMG-box_AtHMGB1-like"/>
    <property type="match status" value="1"/>
</dbReference>
<evidence type="ECO:0000313" key="7">
    <source>
        <dbReference type="Proteomes" id="UP000189703"/>
    </source>
</evidence>
<proteinExistence type="predicted"/>